<dbReference type="Pfam" id="PF00067">
    <property type="entry name" value="p450"/>
    <property type="match status" value="1"/>
</dbReference>
<dbReference type="PANTHER" id="PTHR46696:SF1">
    <property type="entry name" value="CYTOCHROME P450 YJIB-RELATED"/>
    <property type="match status" value="1"/>
</dbReference>
<evidence type="ECO:0000256" key="1">
    <source>
        <dbReference type="ARBA" id="ARBA00010617"/>
    </source>
</evidence>
<dbReference type="EMBL" id="DQ838002">
    <property type="protein sequence ID" value="ABI22127.1"/>
    <property type="molecule type" value="Genomic_DNA"/>
</dbReference>
<dbReference type="InterPro" id="IPR002397">
    <property type="entry name" value="Cyt_P450_B"/>
</dbReference>
<organism evidence="8">
    <name type="scientific">Streptomyces lavendulae</name>
    <dbReference type="NCBI Taxonomy" id="1914"/>
    <lineage>
        <taxon>Bacteria</taxon>
        <taxon>Bacillati</taxon>
        <taxon>Actinomycetota</taxon>
        <taxon>Actinomycetes</taxon>
        <taxon>Kitasatosporales</taxon>
        <taxon>Streptomycetaceae</taxon>
        <taxon>Streptomyces</taxon>
    </lineage>
</organism>
<sequence length="395" mass="44304">MTTTPAPSYPFPAKYLDEAAELARLRQEEPISRVTMPYGGEAWLVTRMADVKEVLADPRFSRQLQTEADRPRFFPEPVVEGIGIMDPPEQTRLRRLVAKAFTARRVQEFGPRVQTIVDELLDAVEAKGAPADLYADFSWQLPGISICEFMGVPYEDRDRFVPFFDSVVSTTSKTPDEIRQAIGDLHAYFGELIERRRATPGDDLFTALIRARDEDDRLSEKELIEMSFGLLVAGMETTASQLANFLYLLFRNPDQLELLRAKPELVPNAVEELLRFVPLLAVDQPSVAREDVTLGGVLIRAGETVVPSMNSANRDADVFENPQRIDVTRENNPHLAFSHGAHHCVGAQLARMEMVTALRSLLVRFPGLHQAVPDEELRWKAGVVLRGVEALPVAW</sequence>
<protein>
    <submittedName>
        <fullName evidence="8">Cytochrome P450 hydroxylase</fullName>
    </submittedName>
</protein>
<dbReference type="GO" id="GO:0016705">
    <property type="term" value="F:oxidoreductase activity, acting on paired donors, with incorporation or reduction of molecular oxygen"/>
    <property type="evidence" value="ECO:0007669"/>
    <property type="project" value="InterPro"/>
</dbReference>
<dbReference type="PROSITE" id="PS00086">
    <property type="entry name" value="CYTOCHROME_P450"/>
    <property type="match status" value="1"/>
</dbReference>
<keyword evidence="5 7" id="KW-0408">Iron</keyword>
<dbReference type="InterPro" id="IPR017972">
    <property type="entry name" value="Cyt_P450_CS"/>
</dbReference>
<evidence type="ECO:0000313" key="8">
    <source>
        <dbReference type="EMBL" id="ABI22127.1"/>
    </source>
</evidence>
<evidence type="ECO:0000256" key="6">
    <source>
        <dbReference type="ARBA" id="ARBA00023033"/>
    </source>
</evidence>
<keyword evidence="2 7" id="KW-0349">Heme</keyword>
<evidence type="ECO:0000256" key="4">
    <source>
        <dbReference type="ARBA" id="ARBA00023002"/>
    </source>
</evidence>
<evidence type="ECO:0000256" key="2">
    <source>
        <dbReference type="ARBA" id="ARBA00022617"/>
    </source>
</evidence>
<dbReference type="InterPro" id="IPR001128">
    <property type="entry name" value="Cyt_P450"/>
</dbReference>
<proteinExistence type="inferred from homology"/>
<comment type="similarity">
    <text evidence="1 7">Belongs to the cytochrome P450 family.</text>
</comment>
<dbReference type="GO" id="GO:0004497">
    <property type="term" value="F:monooxygenase activity"/>
    <property type="evidence" value="ECO:0007669"/>
    <property type="project" value="UniProtKB-KW"/>
</dbReference>
<keyword evidence="6 7" id="KW-0503">Monooxygenase</keyword>
<dbReference type="CDD" id="cd11031">
    <property type="entry name" value="Cyp158A-like"/>
    <property type="match status" value="1"/>
</dbReference>
<dbReference type="SUPFAM" id="SSF48264">
    <property type="entry name" value="Cytochrome P450"/>
    <property type="match status" value="1"/>
</dbReference>
<reference evidence="8" key="1">
    <citation type="journal article" date="2008" name="J. Bacteriol.">
        <title>Characterization of the saframycin A gene cluster from Streptomyces lavendulae NRRL 11002 revealing a nonribosomal peptide synthetase system for assembling the unusual tetrapeptidyl skeleton in an iterative manner.</title>
        <authorList>
            <person name="Li L."/>
            <person name="Deng W."/>
            <person name="Song J."/>
            <person name="Ding W."/>
            <person name="Zhao Q.F."/>
            <person name="Peng C."/>
            <person name="Song W.W."/>
            <person name="Tang G.L."/>
            <person name="Liu W."/>
        </authorList>
    </citation>
    <scope>NUCLEOTIDE SEQUENCE</scope>
    <source>
        <strain evidence="8">NRRL 11002</strain>
    </source>
</reference>
<name>B0CN21_STRLA</name>
<dbReference type="PANTHER" id="PTHR46696">
    <property type="entry name" value="P450, PUTATIVE (EUROFUNG)-RELATED"/>
    <property type="match status" value="1"/>
</dbReference>
<dbReference type="GO" id="GO:0005506">
    <property type="term" value="F:iron ion binding"/>
    <property type="evidence" value="ECO:0007669"/>
    <property type="project" value="InterPro"/>
</dbReference>
<accession>B0CN21</accession>
<dbReference type="PRINTS" id="PR00359">
    <property type="entry name" value="BP450"/>
</dbReference>
<keyword evidence="4 7" id="KW-0560">Oxidoreductase</keyword>
<gene>
    <name evidence="8" type="primary">sfmO3</name>
</gene>
<evidence type="ECO:0000256" key="3">
    <source>
        <dbReference type="ARBA" id="ARBA00022723"/>
    </source>
</evidence>
<dbReference type="Gene3D" id="1.10.630.10">
    <property type="entry name" value="Cytochrome P450"/>
    <property type="match status" value="1"/>
</dbReference>
<evidence type="ECO:0000256" key="5">
    <source>
        <dbReference type="ARBA" id="ARBA00023004"/>
    </source>
</evidence>
<dbReference type="InterPro" id="IPR036396">
    <property type="entry name" value="Cyt_P450_sf"/>
</dbReference>
<dbReference type="FunFam" id="1.10.630.10:FF:000018">
    <property type="entry name" value="Cytochrome P450 monooxygenase"/>
    <property type="match status" value="1"/>
</dbReference>
<dbReference type="AlphaFoldDB" id="B0CN21"/>
<dbReference type="GO" id="GO:0020037">
    <property type="term" value="F:heme binding"/>
    <property type="evidence" value="ECO:0007669"/>
    <property type="project" value="InterPro"/>
</dbReference>
<keyword evidence="3 7" id="KW-0479">Metal-binding</keyword>
<evidence type="ECO:0000256" key="7">
    <source>
        <dbReference type="RuleBase" id="RU000461"/>
    </source>
</evidence>
<dbReference type="PRINTS" id="PR00385">
    <property type="entry name" value="P450"/>
</dbReference>